<feature type="region of interest" description="Disordered" evidence="3">
    <location>
        <begin position="456"/>
        <end position="481"/>
    </location>
</feature>
<feature type="non-terminal residue" evidence="4">
    <location>
        <position position="1"/>
    </location>
</feature>
<dbReference type="GO" id="GO:0005737">
    <property type="term" value="C:cytoplasm"/>
    <property type="evidence" value="ECO:0007669"/>
    <property type="project" value="TreeGrafter"/>
</dbReference>
<feature type="compositionally biased region" description="Basic and acidic residues" evidence="3">
    <location>
        <begin position="456"/>
        <end position="469"/>
    </location>
</feature>
<dbReference type="GO" id="GO:0015631">
    <property type="term" value="F:tubulin binding"/>
    <property type="evidence" value="ECO:0007669"/>
    <property type="project" value="TreeGrafter"/>
</dbReference>
<proteinExistence type="inferred from homology"/>
<name>W7KIL1_PLAFO</name>
<keyword evidence="5" id="KW-1185">Reference proteome</keyword>
<evidence type="ECO:0000313" key="5">
    <source>
        <dbReference type="Proteomes" id="UP000030673"/>
    </source>
</evidence>
<dbReference type="GO" id="GO:0006457">
    <property type="term" value="P:protein folding"/>
    <property type="evidence" value="ECO:0007669"/>
    <property type="project" value="InterPro"/>
</dbReference>
<feature type="region of interest" description="Disordered" evidence="3">
    <location>
        <begin position="623"/>
        <end position="665"/>
    </location>
</feature>
<dbReference type="InterPro" id="IPR016655">
    <property type="entry name" value="PFD3"/>
</dbReference>
<accession>W7KIL1</accession>
<keyword evidence="2" id="KW-0143">Chaperone</keyword>
<dbReference type="PANTHER" id="PTHR12409:SF0">
    <property type="entry name" value="PREFOLDIN SUBUNIT 3"/>
    <property type="match status" value="1"/>
</dbReference>
<dbReference type="Proteomes" id="UP000030673">
    <property type="component" value="Unassembled WGS sequence"/>
</dbReference>
<dbReference type="Gene3D" id="1.10.287.370">
    <property type="match status" value="1"/>
</dbReference>
<comment type="similarity">
    <text evidence="1">Belongs to the prefoldin subunit alpha family.</text>
</comment>
<evidence type="ECO:0000256" key="1">
    <source>
        <dbReference type="ARBA" id="ARBA00010048"/>
    </source>
</evidence>
<reference evidence="4 5" key="1">
    <citation type="submission" date="2013-02" db="EMBL/GenBank/DDBJ databases">
        <title>The Genome Sequence of Plasmodium falciparum NF54.</title>
        <authorList>
            <consortium name="The Broad Institute Genome Sequencing Platform"/>
            <consortium name="The Broad Institute Genome Sequencing Center for Infectious Disease"/>
            <person name="Neafsey D."/>
            <person name="Cheeseman I."/>
            <person name="Volkman S."/>
            <person name="Adams J."/>
            <person name="Walker B."/>
            <person name="Young S.K."/>
            <person name="Zeng Q."/>
            <person name="Gargeya S."/>
            <person name="Fitzgerald M."/>
            <person name="Haas B."/>
            <person name="Abouelleil A."/>
            <person name="Alvarado L."/>
            <person name="Arachchi H.M."/>
            <person name="Berlin A.M."/>
            <person name="Chapman S.B."/>
            <person name="Dewar J."/>
            <person name="Goldberg J."/>
            <person name="Griggs A."/>
            <person name="Gujja S."/>
            <person name="Hansen M."/>
            <person name="Howarth C."/>
            <person name="Imamovic A."/>
            <person name="Larimer J."/>
            <person name="McCowan C."/>
            <person name="Murphy C."/>
            <person name="Neiman D."/>
            <person name="Pearson M."/>
            <person name="Priest M."/>
            <person name="Roberts A."/>
            <person name="Saif S."/>
            <person name="Shea T."/>
            <person name="Sisk P."/>
            <person name="Sykes S."/>
            <person name="Wortman J."/>
            <person name="Nusbaum C."/>
            <person name="Birren B."/>
        </authorList>
    </citation>
    <scope>NUCLEOTIDE SEQUENCE [LARGE SCALE GENOMIC DNA]</scope>
    <source>
        <strain evidence="4 5">NF54</strain>
    </source>
</reference>
<protein>
    <submittedName>
        <fullName evidence="4">Uncharacterized protein</fullName>
    </submittedName>
</protein>
<evidence type="ECO:0000256" key="2">
    <source>
        <dbReference type="ARBA" id="ARBA00023186"/>
    </source>
</evidence>
<dbReference type="GO" id="GO:0007017">
    <property type="term" value="P:microtubule-based process"/>
    <property type="evidence" value="ECO:0007669"/>
    <property type="project" value="TreeGrafter"/>
</dbReference>
<dbReference type="AlphaFoldDB" id="W7KIL1"/>
<dbReference type="InterPro" id="IPR004127">
    <property type="entry name" value="Prefoldin_subunit_alpha"/>
</dbReference>
<evidence type="ECO:0000256" key="3">
    <source>
        <dbReference type="SAM" id="MobiDB-lite"/>
    </source>
</evidence>
<dbReference type="EMBL" id="KE123779">
    <property type="protein sequence ID" value="EWC89367.1"/>
    <property type="molecule type" value="Genomic_DNA"/>
</dbReference>
<feature type="compositionally biased region" description="Basic and acidic residues" evidence="3">
    <location>
        <begin position="646"/>
        <end position="665"/>
    </location>
</feature>
<dbReference type="Pfam" id="PF02996">
    <property type="entry name" value="Prefoldin"/>
    <property type="match status" value="1"/>
</dbReference>
<dbReference type="PANTHER" id="PTHR12409">
    <property type="entry name" value="PREFOLDIN SUBUNIT 3"/>
    <property type="match status" value="1"/>
</dbReference>
<sequence length="904" mass="107117">KIKEKKNLETFFPVEESLYARGIVQKTDKILLWLGANVMVEFPFDEATDLLNQHLERAINLSQEMDNELLWLHEQITTTEINISRIHNYIELKKGMMGKEVDKKTEQIGINHDFLSANFVGYPMEEKKTLTSQKIKKYESSIYSYKNQLRNVNKKKLDGGKINLKLINIFVNNICDIIEYLCSDINKSVLSVLPFIHTILNTSPIRDKKIYECSKLIHITLTQLNCKNVVNDKYEILREENEKDYDLRTHKLDDLEWLACETNDKGWLAISDRWETCPKDLKWLCVKRNNRSWILYRHIWENSSDDLKYIAILFDDKKWLHLYKIWKLIPLTLKFKAINSRDVNICKPSLSEIIFNDIYSNNIYSNNIYSNNIYNNDIYNDKKFVNINSYDSSSIKNNYRTSSMMGNYYLRYNNMNMYKNCMDKNILSSKLYENMQKREDSLEESLKYDLYKAQKKKKADDSNKDEHILKHTNTKKGVTQKGADNLNDKLLTSKEIEKDKKENESFKKFMISSDNCKNGIIHSIHEYKEDKEKQNDTDSRVVIQKGMSKSVLHEEREVIKKKEQDQKNEKDGKDDKRDILSHKQLDINIINNRLNSKFILKRSYKENFIKSMLFNKINVQQKVDTNNDNDNDNDNDNNNNNNNNSDKYEEKNKSNEEKKKQVDKNDIPEYKISEINILKNEDIKTNKQKIQLLEKKESEKGKNKEIEKTMNNIQKKKLPSLKNLLKMKEEYYFKKFSKMIIKKSILEECVSSIKKKQNSKCIENFDDSSNDEFIDTKHSNSIKYDEKISKRTVPLVLNKLSKIKLNNTKKFPILIKKQNFKEHIINIKEKDAFKTNKKSTNNLYLENMQLKRNCDKHIFKTGMSNDIQDVVPKETLLMGEFFKSEDINGIKKKYIYIYICDIFI</sequence>
<dbReference type="GO" id="GO:0007021">
    <property type="term" value="P:tubulin complex assembly"/>
    <property type="evidence" value="ECO:0007669"/>
    <property type="project" value="TreeGrafter"/>
</dbReference>
<dbReference type="SUPFAM" id="SSF46579">
    <property type="entry name" value="Prefoldin"/>
    <property type="match status" value="1"/>
</dbReference>
<evidence type="ECO:0000313" key="4">
    <source>
        <dbReference type="EMBL" id="EWC89367.1"/>
    </source>
</evidence>
<dbReference type="InterPro" id="IPR009053">
    <property type="entry name" value="Prefoldin"/>
</dbReference>
<organism evidence="4 5">
    <name type="scientific">Plasmodium falciparum (isolate NF54)</name>
    <dbReference type="NCBI Taxonomy" id="5843"/>
    <lineage>
        <taxon>Eukaryota</taxon>
        <taxon>Sar</taxon>
        <taxon>Alveolata</taxon>
        <taxon>Apicomplexa</taxon>
        <taxon>Aconoidasida</taxon>
        <taxon>Haemosporida</taxon>
        <taxon>Plasmodiidae</taxon>
        <taxon>Plasmodium</taxon>
        <taxon>Plasmodium (Laverania)</taxon>
    </lineage>
</organism>
<feature type="compositionally biased region" description="Low complexity" evidence="3">
    <location>
        <begin position="636"/>
        <end position="645"/>
    </location>
</feature>
<dbReference type="CDD" id="cd23156">
    <property type="entry name" value="Prefoldin_3"/>
    <property type="match status" value="1"/>
</dbReference>
<gene>
    <name evidence="4" type="ORF">PFNF54_01835</name>
</gene>
<dbReference type="OMA" id="YICDIFI"/>
<dbReference type="GO" id="GO:0016272">
    <property type="term" value="C:prefoldin complex"/>
    <property type="evidence" value="ECO:0007669"/>
    <property type="project" value="InterPro"/>
</dbReference>